<dbReference type="Pfam" id="PF04326">
    <property type="entry name" value="SLFN_AlbA_2"/>
    <property type="match status" value="1"/>
</dbReference>
<name>A0ABN5IGU8_9BACE</name>
<dbReference type="Gene3D" id="3.30.950.30">
    <property type="entry name" value="Schlafen, AAA domain"/>
    <property type="match status" value="1"/>
</dbReference>
<dbReference type="InterPro" id="IPR007421">
    <property type="entry name" value="Schlafen_AlbA_2_dom"/>
</dbReference>
<organism evidence="2 3">
    <name type="scientific">Bacteroides zoogleoformans</name>
    <dbReference type="NCBI Taxonomy" id="28119"/>
    <lineage>
        <taxon>Bacteria</taxon>
        <taxon>Pseudomonadati</taxon>
        <taxon>Bacteroidota</taxon>
        <taxon>Bacteroidia</taxon>
        <taxon>Bacteroidales</taxon>
        <taxon>Bacteroidaceae</taxon>
        <taxon>Bacteroides</taxon>
    </lineage>
</organism>
<evidence type="ECO:0000313" key="2">
    <source>
        <dbReference type="EMBL" id="AVM51931.1"/>
    </source>
</evidence>
<dbReference type="InterPro" id="IPR038461">
    <property type="entry name" value="Schlafen_AlbA_2_dom_sf"/>
</dbReference>
<gene>
    <name evidence="2" type="ORF">C4H11_02240</name>
</gene>
<accession>A0ABN5IGU8</accession>
<evidence type="ECO:0000259" key="1">
    <source>
        <dbReference type="Pfam" id="PF04326"/>
    </source>
</evidence>
<dbReference type="EMBL" id="CP027231">
    <property type="protein sequence ID" value="AVM51931.1"/>
    <property type="molecule type" value="Genomic_DNA"/>
</dbReference>
<dbReference type="Proteomes" id="UP000238304">
    <property type="component" value="Chromosome"/>
</dbReference>
<feature type="domain" description="Schlafen AlbA-2" evidence="1">
    <location>
        <begin position="862"/>
        <end position="999"/>
    </location>
</feature>
<keyword evidence="3" id="KW-1185">Reference proteome</keyword>
<evidence type="ECO:0000313" key="3">
    <source>
        <dbReference type="Proteomes" id="UP000238304"/>
    </source>
</evidence>
<reference evidence="2 3" key="1">
    <citation type="submission" date="2018-02" db="EMBL/GenBank/DDBJ databases">
        <authorList>
            <person name="Holder M.E."/>
            <person name="Ajami N.J."/>
            <person name="Petrosino J.F."/>
        </authorList>
    </citation>
    <scope>NUCLEOTIDE SEQUENCE [LARGE SCALE GENOMIC DNA]</scope>
    <source>
        <strain evidence="2 3">ATCC 33285</strain>
    </source>
</reference>
<proteinExistence type="predicted"/>
<sequence>MPYNDIPDLKRKIKNKHPMEQNKLTPMQAYKIGDVIDYKVRSLFTTYCELIDEKTGIKSYLQGTARLVLFKGQTVKCRILAVSEKHPKIELMNISAFEQSKHNLTEEKLTGLLESRGIAWNTKEFVKILLTEEKEKSFETQCHRWIQNLLNKKTDLQTVRKDCSDLLELSDLLNICSHNERDFYQERLTLIIEQTGYYIRATELINNEAKEDTEDTPTLFIDNLFNKLKVSGFVYHPSKNFSILSSLFLCKPELMNNRMKELLDIISDKNIQIWEREPFGSALIKLLDLYIRECDGKIDKTKENKVLIDNNMLALAIQLLLIKDSKISNIADYRLNAARLCLLSSYLYPSNPGRLVNAAYSILFNSNAKLPAYTIEKVMVLPHYIFSSSYDNIDTVNSFSQGNGRLLISEKGIHLQSAGEKGNLRPVFPNELRLWKNLQVFLLSKPKTSLTSVKPNDITPYQSVWSEIETEFFDIKKRPVVIANKNKKQHRTGETVKITFTGQDVNYRDKYFCQIEDEIGGNGFICVDDIVPYSISTSLRHFYASDGSRLIFQALIIDKEDDLFRFSMLEDLKTFFSDNYYDDDEDIICSVGNVPNNYGMAPAITKEGVSVSIRNAGNFEGIEKNSIVRCRLIGAGSGTFHIACDILGFTSFDFDLNTAFKNLMEACSLGKISENITQQEEEQILESDNLIDESYVKEVIYLIDRMALIDTEYVKSFNYLGFARILCLLIGWESQAAYYKGRMDIIVMLHDFAQNSKVDEEKLTQLEHANAELFSNNAVLRERFMQLQTVSFIGKVEHNADLFNLASSNPYLKNLASLVLAYNITKSNGLESSATNIHNKIIQLLNLKGYETGLKLYGTGEENEETEYKTSIVFFAEDNGSFPNQVKQMDEILKVINSFFNTRGGTLYIGVNNFGYGVSVEEDLKTSLYYGDKDKYSRSIVDAVASTWGNRATTYINKIGFDEENTDKNILIIEVLPIPSGLPYNEHWYIRKAGSKRKLTEIEFNEYQKLSRKLHTAPSTEEISEEMTETNQEPDNAAMPLITSKDYEIMTSRIRKNVLSEWDDPENYVEPIGFFKFLNSGKFKKIDDYDFDDASLLTLVVKESEKTGYMVLGYDNGHIVKVPVEELLEYTNREYSRNTESKLIFASLANENDAVITVSKENKTRPKVVMRLDRLSGFEEGRLMDSGEMPYNEGLVSRILAYDVIPDEYIEDFNSILDKPKTSTGSSKNFLAKDMVNKLHLWGIKEI</sequence>
<protein>
    <recommendedName>
        <fullName evidence="1">Schlafen AlbA-2 domain-containing protein</fullName>
    </recommendedName>
</protein>